<name>A0AAD3N9X0_LATJO</name>
<dbReference type="AlphaFoldDB" id="A0AAD3N9X0"/>
<comment type="caution">
    <text evidence="1">The sequence shown here is derived from an EMBL/GenBank/DDBJ whole genome shotgun (WGS) entry which is preliminary data.</text>
</comment>
<gene>
    <name evidence="1" type="ORF">AKAME5_002026400</name>
</gene>
<sequence>MNERRNRRWSDENFVRGRHLKLDDLRQEERVRDLEIRRYLLKSRIPDYPHPEFCVSHLKHDTDLEGLRGIKRDGGFKDPGKERCRPESLLWWSLAVKPEDVTSAETRLLEETYPDRTEEQVQTQQSFLGKFTTSPAFLETSRLGSYRFTFPVEEVLEAYREQFCGGEPPVLQVFETILYKQEVTYVVLVDRPDRANQQYPSLSDDPNAVCVYRDGRFIWRPEAMSETHRYKMVENGNDNRMEVRELSGPDIKFYVWDNVAIALRMEKGEVLKFDPEKLRKNLRFCDKGKPTKPENFQSFDEAERIVGDLWPDYPGPLEKEISLQD</sequence>
<evidence type="ECO:0000313" key="2">
    <source>
        <dbReference type="Proteomes" id="UP001279410"/>
    </source>
</evidence>
<keyword evidence="2" id="KW-1185">Reference proteome</keyword>
<evidence type="ECO:0000313" key="1">
    <source>
        <dbReference type="EMBL" id="GLD68951.1"/>
    </source>
</evidence>
<proteinExistence type="predicted"/>
<dbReference type="EMBL" id="BRZM01000158">
    <property type="protein sequence ID" value="GLD68951.1"/>
    <property type="molecule type" value="Genomic_DNA"/>
</dbReference>
<dbReference type="Proteomes" id="UP001279410">
    <property type="component" value="Unassembled WGS sequence"/>
</dbReference>
<accession>A0AAD3N9X0</accession>
<protein>
    <submittedName>
        <fullName evidence="1">Uncharacterized protein</fullName>
    </submittedName>
</protein>
<organism evidence="1 2">
    <name type="scientific">Lates japonicus</name>
    <name type="common">Japanese lates</name>
    <dbReference type="NCBI Taxonomy" id="270547"/>
    <lineage>
        <taxon>Eukaryota</taxon>
        <taxon>Metazoa</taxon>
        <taxon>Chordata</taxon>
        <taxon>Craniata</taxon>
        <taxon>Vertebrata</taxon>
        <taxon>Euteleostomi</taxon>
        <taxon>Actinopterygii</taxon>
        <taxon>Neopterygii</taxon>
        <taxon>Teleostei</taxon>
        <taxon>Neoteleostei</taxon>
        <taxon>Acanthomorphata</taxon>
        <taxon>Carangaria</taxon>
        <taxon>Carangaria incertae sedis</taxon>
        <taxon>Centropomidae</taxon>
        <taxon>Lates</taxon>
    </lineage>
</organism>
<reference evidence="1" key="1">
    <citation type="submission" date="2022-08" db="EMBL/GenBank/DDBJ databases">
        <title>Genome sequencing of akame (Lates japonicus).</title>
        <authorList>
            <person name="Hashiguchi Y."/>
            <person name="Takahashi H."/>
        </authorList>
    </citation>
    <scope>NUCLEOTIDE SEQUENCE</scope>
    <source>
        <strain evidence="1">Kochi</strain>
    </source>
</reference>